<dbReference type="AlphaFoldDB" id="A0A0R1VDN8"/>
<evidence type="ECO:0000256" key="1">
    <source>
        <dbReference type="ARBA" id="ARBA00004496"/>
    </source>
</evidence>
<keyword evidence="4 9" id="KW-0132">Cell division</keyword>
<dbReference type="eggNOG" id="COG3599">
    <property type="taxonomic scope" value="Bacteria"/>
</dbReference>
<dbReference type="Pfam" id="PF05103">
    <property type="entry name" value="DivIVA"/>
    <property type="match status" value="1"/>
</dbReference>
<comment type="caution">
    <text evidence="9">The sequence shown here is derived from an EMBL/GenBank/DDBJ whole genome shotgun (WGS) entry which is preliminary data.</text>
</comment>
<evidence type="ECO:0000256" key="3">
    <source>
        <dbReference type="ARBA" id="ARBA00022490"/>
    </source>
</evidence>
<dbReference type="PANTHER" id="PTHR35794">
    <property type="entry name" value="CELL DIVISION PROTEIN DIVIVA"/>
    <property type="match status" value="1"/>
</dbReference>
<feature type="coiled-coil region" evidence="7">
    <location>
        <begin position="25"/>
        <end position="141"/>
    </location>
</feature>
<dbReference type="NCBIfam" id="TIGR03544">
    <property type="entry name" value="DivI1A_domain"/>
    <property type="match status" value="1"/>
</dbReference>
<dbReference type="Proteomes" id="UP000051307">
    <property type="component" value="Unassembled WGS sequence"/>
</dbReference>
<evidence type="ECO:0000313" key="10">
    <source>
        <dbReference type="Proteomes" id="UP000051307"/>
    </source>
</evidence>
<name>A0A0R1VDN8_9LACO</name>
<feature type="region of interest" description="Disordered" evidence="8">
    <location>
        <begin position="163"/>
        <end position="268"/>
    </location>
</feature>
<sequence>MDIHNKEFKSRGRNGYDRYEVDSFLDEIVDNYGDALDQIVDLKNEVVSLNSKMKDLQAQVDEYNDKKKSINKSLISAQQNADEMKERAEAEAKRIVEDAKKQAETDTNYQKQQQEVISSDFKRLKEQIGEFRNRMQSMLQAEIDNLSDERWQHALDEYFHTQRFYPGGGAEPVPAGPESQEEEFAREAALDDDEDIDNYDENDVNSSQDPDDLSLEMPDDPDDEEDDDSAPKPMTGDSPSHETVNIKPDDAASKLGSTIVFPDDYKNR</sequence>
<dbReference type="GO" id="GO:0005737">
    <property type="term" value="C:cytoplasm"/>
    <property type="evidence" value="ECO:0007669"/>
    <property type="project" value="UniProtKB-SubCell"/>
</dbReference>
<keyword evidence="3" id="KW-0963">Cytoplasm</keyword>
<evidence type="ECO:0000256" key="2">
    <source>
        <dbReference type="ARBA" id="ARBA00009008"/>
    </source>
</evidence>
<dbReference type="PATRIC" id="fig|1423767.3.peg.1904"/>
<evidence type="ECO:0000256" key="4">
    <source>
        <dbReference type="ARBA" id="ARBA00022618"/>
    </source>
</evidence>
<reference evidence="9 10" key="1">
    <citation type="journal article" date="2015" name="Genome Announc.">
        <title>Expanding the biotechnology potential of lactobacilli through comparative genomics of 213 strains and associated genera.</title>
        <authorList>
            <person name="Sun Z."/>
            <person name="Harris H.M."/>
            <person name="McCann A."/>
            <person name="Guo C."/>
            <person name="Argimon S."/>
            <person name="Zhang W."/>
            <person name="Yang X."/>
            <person name="Jeffery I.B."/>
            <person name="Cooney J.C."/>
            <person name="Kagawa T.F."/>
            <person name="Liu W."/>
            <person name="Song Y."/>
            <person name="Salvetti E."/>
            <person name="Wrobel A."/>
            <person name="Rasinkangas P."/>
            <person name="Parkhill J."/>
            <person name="Rea M.C."/>
            <person name="O'Sullivan O."/>
            <person name="Ritari J."/>
            <person name="Douillard F.P."/>
            <person name="Paul Ross R."/>
            <person name="Yang R."/>
            <person name="Briner A.E."/>
            <person name="Felis G.E."/>
            <person name="de Vos W.M."/>
            <person name="Barrangou R."/>
            <person name="Klaenhammer T.R."/>
            <person name="Caufield P.W."/>
            <person name="Cui Y."/>
            <person name="Zhang H."/>
            <person name="O'Toole P.W."/>
        </authorList>
    </citation>
    <scope>NUCLEOTIDE SEQUENCE [LARGE SCALE GENOMIC DNA]</scope>
    <source>
        <strain evidence="9 10">DSM 16761</strain>
    </source>
</reference>
<dbReference type="Gene3D" id="6.10.250.660">
    <property type="match status" value="1"/>
</dbReference>
<dbReference type="PANTHER" id="PTHR35794:SF2">
    <property type="entry name" value="CELL DIVISION PROTEIN DIVIVA"/>
    <property type="match status" value="1"/>
</dbReference>
<feature type="compositionally biased region" description="Acidic residues" evidence="8">
    <location>
        <begin position="190"/>
        <end position="228"/>
    </location>
</feature>
<keyword evidence="6" id="KW-0131">Cell cycle</keyword>
<protein>
    <submittedName>
        <fullName evidence="9">Cell division initiation protein</fullName>
    </submittedName>
</protein>
<evidence type="ECO:0000256" key="7">
    <source>
        <dbReference type="SAM" id="Coils"/>
    </source>
</evidence>
<accession>A0A0R1VDN8</accession>
<organism evidence="9 10">
    <name type="scientific">Lactobacillus kitasatonis DSM 16761 = JCM 1039</name>
    <dbReference type="NCBI Taxonomy" id="1423767"/>
    <lineage>
        <taxon>Bacteria</taxon>
        <taxon>Bacillati</taxon>
        <taxon>Bacillota</taxon>
        <taxon>Bacilli</taxon>
        <taxon>Lactobacillales</taxon>
        <taxon>Lactobacillaceae</taxon>
        <taxon>Lactobacillus</taxon>
    </lineage>
</organism>
<comment type="subcellular location">
    <subcellularLocation>
        <location evidence="1">Cytoplasm</location>
    </subcellularLocation>
</comment>
<evidence type="ECO:0000313" key="9">
    <source>
        <dbReference type="EMBL" id="KRM02235.1"/>
    </source>
</evidence>
<dbReference type="InterPro" id="IPR007793">
    <property type="entry name" value="DivIVA_fam"/>
</dbReference>
<gene>
    <name evidence="9" type="ORF">FC59_GL001837</name>
</gene>
<proteinExistence type="inferred from homology"/>
<dbReference type="GO" id="GO:0051301">
    <property type="term" value="P:cell division"/>
    <property type="evidence" value="ECO:0007669"/>
    <property type="project" value="UniProtKB-KW"/>
</dbReference>
<evidence type="ECO:0000256" key="5">
    <source>
        <dbReference type="ARBA" id="ARBA00023054"/>
    </source>
</evidence>
<comment type="similarity">
    <text evidence="2">Belongs to the DivIVA family.</text>
</comment>
<keyword evidence="5 7" id="KW-0175">Coiled coil</keyword>
<dbReference type="EMBL" id="AZFU01000044">
    <property type="protein sequence ID" value="KRM02235.1"/>
    <property type="molecule type" value="Genomic_DNA"/>
</dbReference>
<dbReference type="SUPFAM" id="SSF90257">
    <property type="entry name" value="Myosin rod fragments"/>
    <property type="match status" value="1"/>
</dbReference>
<dbReference type="InterPro" id="IPR019933">
    <property type="entry name" value="DivIVA_domain"/>
</dbReference>
<evidence type="ECO:0000256" key="8">
    <source>
        <dbReference type="SAM" id="MobiDB-lite"/>
    </source>
</evidence>
<evidence type="ECO:0000256" key="6">
    <source>
        <dbReference type="ARBA" id="ARBA00023306"/>
    </source>
</evidence>